<dbReference type="InterPro" id="IPR016181">
    <property type="entry name" value="Acyl_CoA_acyltransferase"/>
</dbReference>
<dbReference type="Gene3D" id="3.40.630.30">
    <property type="match status" value="1"/>
</dbReference>
<dbReference type="PANTHER" id="PTHR43415:SF3">
    <property type="entry name" value="GNAT-FAMILY ACETYLTRANSFERASE"/>
    <property type="match status" value="1"/>
</dbReference>
<dbReference type="EMBL" id="CP063356">
    <property type="protein sequence ID" value="QOY34099.1"/>
    <property type="molecule type" value="Genomic_DNA"/>
</dbReference>
<evidence type="ECO:0000313" key="3">
    <source>
        <dbReference type="Proteomes" id="UP000180175"/>
    </source>
</evidence>
<dbReference type="KEGG" id="aia:AWH56_015275"/>
<proteinExistence type="predicted"/>
<gene>
    <name evidence="2" type="ORF">AWH56_015275</name>
</gene>
<keyword evidence="2" id="KW-0012">Acyltransferase</keyword>
<dbReference type="PANTHER" id="PTHR43415">
    <property type="entry name" value="SPERMIDINE N(1)-ACETYLTRANSFERASE"/>
    <property type="match status" value="1"/>
</dbReference>
<dbReference type="InterPro" id="IPR000182">
    <property type="entry name" value="GNAT_dom"/>
</dbReference>
<accession>A0A7S7R9Q3</accession>
<reference evidence="2 3" key="1">
    <citation type="journal article" date="2017" name="Genome Announc.">
        <title>Draft Genome Sequences of Four Alkaliphilic Bacteria Belonging to the Anaerobacillus Genus.</title>
        <authorList>
            <person name="Bassil N.M."/>
            <person name="Lloyd J.R."/>
        </authorList>
    </citation>
    <scope>NUCLEOTIDE SEQUENCE [LARGE SCALE GENOMIC DNA]</scope>
    <source>
        <strain evidence="2 3">NB2006</strain>
    </source>
</reference>
<dbReference type="SUPFAM" id="SSF55729">
    <property type="entry name" value="Acyl-CoA N-acyltransferases (Nat)"/>
    <property type="match status" value="1"/>
</dbReference>
<dbReference type="AlphaFoldDB" id="A0A7S7R9Q3"/>
<feature type="domain" description="N-acetyltransferase" evidence="1">
    <location>
        <begin position="17"/>
        <end position="184"/>
    </location>
</feature>
<dbReference type="RefSeq" id="WP_182081129.1">
    <property type="nucleotide sequence ID" value="NZ_CP063356.2"/>
</dbReference>
<dbReference type="Pfam" id="PF00583">
    <property type="entry name" value="Acetyltransf_1"/>
    <property type="match status" value="1"/>
</dbReference>
<dbReference type="PROSITE" id="PS51186">
    <property type="entry name" value="GNAT"/>
    <property type="match status" value="1"/>
</dbReference>
<dbReference type="CDD" id="cd04301">
    <property type="entry name" value="NAT_SF"/>
    <property type="match status" value="1"/>
</dbReference>
<reference evidence="2 3" key="2">
    <citation type="journal article" date="2019" name="Int. J. Syst. Evol. Microbiol.">
        <title>Anaerobacillus isosaccharinicus sp. nov., an alkaliphilic bacterium which degrades isosaccharinic acid.</title>
        <authorList>
            <person name="Bassil N.M."/>
            <person name="Lloyd J.R."/>
        </authorList>
    </citation>
    <scope>NUCLEOTIDE SEQUENCE [LARGE SCALE GENOMIC DNA]</scope>
    <source>
        <strain evidence="2 3">NB2006</strain>
    </source>
</reference>
<sequence>MGTIIPYEYYSRDGTRILLRSAHPMDAGSVLQLSYDVIKENDTLVTSAEEYIITEDQQREFIHLYKADQGNVMILAEYKHKIIGLLTFQRGVFLKYAHHGSVGMVVDKNWRGKGVGRALLTTLIQWADYNPLLEKLCLEVLASNRRAIALYSSLGFIEEGRQKRQVKVSNGNYEDLIIMGKFLDFEN</sequence>
<dbReference type="GO" id="GO:0016747">
    <property type="term" value="F:acyltransferase activity, transferring groups other than amino-acyl groups"/>
    <property type="evidence" value="ECO:0007669"/>
    <property type="project" value="InterPro"/>
</dbReference>
<evidence type="ECO:0000259" key="1">
    <source>
        <dbReference type="PROSITE" id="PS51186"/>
    </source>
</evidence>
<name>A0A7S7R9Q3_9BACI</name>
<dbReference type="Proteomes" id="UP000180175">
    <property type="component" value="Chromosome"/>
</dbReference>
<keyword evidence="3" id="KW-1185">Reference proteome</keyword>
<organism evidence="2 3">
    <name type="scientific">Anaerobacillus isosaccharinicus</name>
    <dbReference type="NCBI Taxonomy" id="1532552"/>
    <lineage>
        <taxon>Bacteria</taxon>
        <taxon>Bacillati</taxon>
        <taxon>Bacillota</taxon>
        <taxon>Bacilli</taxon>
        <taxon>Bacillales</taxon>
        <taxon>Bacillaceae</taxon>
        <taxon>Anaerobacillus</taxon>
    </lineage>
</organism>
<evidence type="ECO:0000313" key="2">
    <source>
        <dbReference type="EMBL" id="QOY34099.1"/>
    </source>
</evidence>
<protein>
    <submittedName>
        <fullName evidence="2">GNAT family N-acetyltransferase</fullName>
        <ecNumber evidence="2">2.3.-.-</ecNumber>
    </submittedName>
</protein>
<dbReference type="EC" id="2.3.-.-" evidence="2"/>
<keyword evidence="2" id="KW-0808">Transferase</keyword>